<evidence type="ECO:0000313" key="1">
    <source>
        <dbReference type="EMBL" id="JAD15564.1"/>
    </source>
</evidence>
<proteinExistence type="predicted"/>
<reference evidence="1" key="1">
    <citation type="submission" date="2014-09" db="EMBL/GenBank/DDBJ databases">
        <authorList>
            <person name="Magalhaes I.L.F."/>
            <person name="Oliveira U."/>
            <person name="Santos F.R."/>
            <person name="Vidigal T.H.D.A."/>
            <person name="Brescovit A.D."/>
            <person name="Santos A.J."/>
        </authorList>
    </citation>
    <scope>NUCLEOTIDE SEQUENCE</scope>
    <source>
        <tissue evidence="1">Shoot tissue taken approximately 20 cm above the soil surface</tissue>
    </source>
</reference>
<dbReference type="AlphaFoldDB" id="A0A0A8XP94"/>
<dbReference type="EMBL" id="GBRH01282331">
    <property type="protein sequence ID" value="JAD15564.1"/>
    <property type="molecule type" value="Transcribed_RNA"/>
</dbReference>
<name>A0A0A8XP94_ARUDO</name>
<sequence>MAASRVSTAASVRRSPSAFSSAVLPRMDWIHEVMSWSSI</sequence>
<protein>
    <submittedName>
        <fullName evidence="1">Gst40</fullName>
    </submittedName>
</protein>
<organism evidence="1">
    <name type="scientific">Arundo donax</name>
    <name type="common">Giant reed</name>
    <name type="synonym">Donax arundinaceus</name>
    <dbReference type="NCBI Taxonomy" id="35708"/>
    <lineage>
        <taxon>Eukaryota</taxon>
        <taxon>Viridiplantae</taxon>
        <taxon>Streptophyta</taxon>
        <taxon>Embryophyta</taxon>
        <taxon>Tracheophyta</taxon>
        <taxon>Spermatophyta</taxon>
        <taxon>Magnoliopsida</taxon>
        <taxon>Liliopsida</taxon>
        <taxon>Poales</taxon>
        <taxon>Poaceae</taxon>
        <taxon>PACMAD clade</taxon>
        <taxon>Arundinoideae</taxon>
        <taxon>Arundineae</taxon>
        <taxon>Arundo</taxon>
    </lineage>
</organism>
<accession>A0A0A8XP94</accession>
<reference evidence="1" key="2">
    <citation type="journal article" date="2015" name="Data Brief">
        <title>Shoot transcriptome of the giant reed, Arundo donax.</title>
        <authorList>
            <person name="Barrero R.A."/>
            <person name="Guerrero F.D."/>
            <person name="Moolhuijzen P."/>
            <person name="Goolsby J.A."/>
            <person name="Tidwell J."/>
            <person name="Bellgard S.E."/>
            <person name="Bellgard M.I."/>
        </authorList>
    </citation>
    <scope>NUCLEOTIDE SEQUENCE</scope>
    <source>
        <tissue evidence="1">Shoot tissue taken approximately 20 cm above the soil surface</tissue>
    </source>
</reference>